<evidence type="ECO:0000313" key="1">
    <source>
        <dbReference type="EMBL" id="MFE8695400.1"/>
    </source>
</evidence>
<dbReference type="EMBL" id="JBIACJ010000002">
    <property type="protein sequence ID" value="MFE8695400.1"/>
    <property type="molecule type" value="Genomic_DNA"/>
</dbReference>
<organism evidence="1 2">
    <name type="scientific">Cytobacillus mangrovibacter</name>
    <dbReference type="NCBI Taxonomy" id="3299024"/>
    <lineage>
        <taxon>Bacteria</taxon>
        <taxon>Bacillati</taxon>
        <taxon>Bacillota</taxon>
        <taxon>Bacilli</taxon>
        <taxon>Bacillales</taxon>
        <taxon>Bacillaceae</taxon>
        <taxon>Cytobacillus</taxon>
    </lineage>
</organism>
<name>A0ABW6JXA0_9BACI</name>
<protein>
    <recommendedName>
        <fullName evidence="3">YaiI/YqxD family protein</fullName>
    </recommendedName>
</protein>
<comment type="caution">
    <text evidence="1">The sequence shown here is derived from an EMBL/GenBank/DDBJ whole genome shotgun (WGS) entry which is preliminary data.</text>
</comment>
<sequence length="42" mass="4628">MLVDADSCPVEEEIVEIGNAFSVEVLFIASYDHVKNDLCQAN</sequence>
<reference evidence="1 2" key="1">
    <citation type="submission" date="2024-08" db="EMBL/GenBank/DDBJ databases">
        <title>Two novel Cytobacillus novel species.</title>
        <authorList>
            <person name="Liu G."/>
        </authorList>
    </citation>
    <scope>NUCLEOTIDE SEQUENCE [LARGE SCALE GENOMIC DNA]</scope>
    <source>
        <strain evidence="1 2">FJAT-53684</strain>
    </source>
</reference>
<accession>A0ABW6JXA0</accession>
<gene>
    <name evidence="1" type="ORF">ACFYKT_03390</name>
</gene>
<proteinExistence type="predicted"/>
<dbReference type="RefSeq" id="WP_389215466.1">
    <property type="nucleotide sequence ID" value="NZ_JBIACJ010000002.1"/>
</dbReference>
<dbReference type="Proteomes" id="UP001601058">
    <property type="component" value="Unassembled WGS sequence"/>
</dbReference>
<evidence type="ECO:0008006" key="3">
    <source>
        <dbReference type="Google" id="ProtNLM"/>
    </source>
</evidence>
<evidence type="ECO:0000313" key="2">
    <source>
        <dbReference type="Proteomes" id="UP001601058"/>
    </source>
</evidence>
<keyword evidence="2" id="KW-1185">Reference proteome</keyword>